<keyword evidence="10" id="KW-0862">Zinc</keyword>
<accession>A0A834X3Y2</accession>
<keyword evidence="11 16" id="KW-1133">Transmembrane helix</keyword>
<dbReference type="PANTHER" id="PTHR46913">
    <property type="entry name" value="RING-H2 FINGER PROTEIN ATL16"/>
    <property type="match status" value="1"/>
</dbReference>
<comment type="similarity">
    <text evidence="13">Belongs to the RING-type zinc finger family. ATL subfamily.</text>
</comment>
<evidence type="ECO:0000256" key="3">
    <source>
        <dbReference type="ARBA" id="ARBA00004906"/>
    </source>
</evidence>
<dbReference type="InterPro" id="IPR013083">
    <property type="entry name" value="Znf_RING/FYVE/PHD"/>
</dbReference>
<keyword evidence="12 16" id="KW-0472">Membrane</keyword>
<evidence type="ECO:0000256" key="7">
    <source>
        <dbReference type="ARBA" id="ARBA00022723"/>
    </source>
</evidence>
<evidence type="ECO:0000256" key="2">
    <source>
        <dbReference type="ARBA" id="ARBA00004167"/>
    </source>
</evidence>
<evidence type="ECO:0000256" key="16">
    <source>
        <dbReference type="SAM" id="Phobius"/>
    </source>
</evidence>
<feature type="region of interest" description="Disordered" evidence="15">
    <location>
        <begin position="207"/>
        <end position="226"/>
    </location>
</feature>
<evidence type="ECO:0000256" key="10">
    <source>
        <dbReference type="ARBA" id="ARBA00022833"/>
    </source>
</evidence>
<sequence length="675" mass="72636">MDPKQGRNLNLYEGKAYSLTRNILLTAILVLLFLIILMICLHFYSRWYLRRARLRLRRRARFVFYVDSDDSDLPSRGLDASIIHSLPVFLYSSNTHPHSECAVCLSEFEDNESGRVLPKCKHAFHVECIDMWFHSHSTCPLCRSLVEPVGQPGSEVVIDVCKPGPSSDGGEDQEENRTGPTLYNTSSSSIGVRRMASLVGVNVEEPKSRSFGREMNGSSCGSPSNQLSFRSPRSQYASHVIQTSHPRQVPLRCEDIGDVRIHYDHLRVGPPWASQEGRLLGWVRGVLRLSDELAALEDQGARAVCDRAAAGCDDAVLVVEWLPDDESAVLEDGVGVTEDEVDGAGDEAVTVELPVGLGVQGLDTIFVVEGTGESGEGGAISNNCDKRHGFIDDHFLIVYTSLHVDDEGLRVPLRNQLKSLRQCFELPRSILSHNYIRSDSRRSSRTGSGSGSRRGNGSGTTRTTSHGEFEQATVVAVAHPRRYSVGVLSTGVAVISSCGGCDGGGGADPEAEGLGEIGDAGDDVQSVHTELHGGVEDFSHGLGGVGVGVLEAVQAGALVGDGGGEPDLEVVGVVTELGEGEGVEAFHGLPDVVDGVVQHLMADVHGLLRHVVLRQLIVEGGVVDEFPELLARGVECCFDQIFHFAAVVRCLGQGSHAGFFVFRGIAEHFHVPLGG</sequence>
<comment type="subcellular location">
    <subcellularLocation>
        <location evidence="2">Membrane</location>
        <topology evidence="2">Single-pass membrane protein</topology>
    </subcellularLocation>
</comment>
<feature type="domain" description="RING-type" evidence="17">
    <location>
        <begin position="101"/>
        <end position="143"/>
    </location>
</feature>
<dbReference type="GO" id="GO:0008270">
    <property type="term" value="F:zinc ion binding"/>
    <property type="evidence" value="ECO:0007669"/>
    <property type="project" value="UniProtKB-KW"/>
</dbReference>
<evidence type="ECO:0000256" key="13">
    <source>
        <dbReference type="ARBA" id="ARBA00024209"/>
    </source>
</evidence>
<dbReference type="SUPFAM" id="SSF57850">
    <property type="entry name" value="RING/U-box"/>
    <property type="match status" value="1"/>
</dbReference>
<dbReference type="Proteomes" id="UP000634136">
    <property type="component" value="Unassembled WGS sequence"/>
</dbReference>
<feature type="compositionally biased region" description="Polar residues" evidence="15">
    <location>
        <begin position="216"/>
        <end position="226"/>
    </location>
</feature>
<organism evidence="18 19">
    <name type="scientific">Senna tora</name>
    <dbReference type="NCBI Taxonomy" id="362788"/>
    <lineage>
        <taxon>Eukaryota</taxon>
        <taxon>Viridiplantae</taxon>
        <taxon>Streptophyta</taxon>
        <taxon>Embryophyta</taxon>
        <taxon>Tracheophyta</taxon>
        <taxon>Spermatophyta</taxon>
        <taxon>Magnoliopsida</taxon>
        <taxon>eudicotyledons</taxon>
        <taxon>Gunneridae</taxon>
        <taxon>Pentapetalae</taxon>
        <taxon>rosids</taxon>
        <taxon>fabids</taxon>
        <taxon>Fabales</taxon>
        <taxon>Fabaceae</taxon>
        <taxon>Caesalpinioideae</taxon>
        <taxon>Cassia clade</taxon>
        <taxon>Senna</taxon>
    </lineage>
</organism>
<feature type="transmembrane region" description="Helical" evidence="16">
    <location>
        <begin position="23"/>
        <end position="49"/>
    </location>
</feature>
<dbReference type="GO" id="GO:0016567">
    <property type="term" value="P:protein ubiquitination"/>
    <property type="evidence" value="ECO:0007669"/>
    <property type="project" value="InterPro"/>
</dbReference>
<evidence type="ECO:0000256" key="6">
    <source>
        <dbReference type="ARBA" id="ARBA00022692"/>
    </source>
</evidence>
<feature type="region of interest" description="Disordered" evidence="15">
    <location>
        <begin position="436"/>
        <end position="468"/>
    </location>
</feature>
<keyword evidence="19" id="KW-1185">Reference proteome</keyword>
<evidence type="ECO:0000256" key="12">
    <source>
        <dbReference type="ARBA" id="ARBA00023136"/>
    </source>
</evidence>
<dbReference type="GO" id="GO:0061630">
    <property type="term" value="F:ubiquitin protein ligase activity"/>
    <property type="evidence" value="ECO:0007669"/>
    <property type="project" value="UniProtKB-EC"/>
</dbReference>
<comment type="pathway">
    <text evidence="3">Protein modification; protein ubiquitination.</text>
</comment>
<comment type="catalytic activity">
    <reaction evidence="1">
        <text>S-ubiquitinyl-[E2 ubiquitin-conjugating enzyme]-L-cysteine + [acceptor protein]-L-lysine = [E2 ubiquitin-conjugating enzyme]-L-cysteine + N(6)-ubiquitinyl-[acceptor protein]-L-lysine.</text>
        <dbReference type="EC" id="2.3.2.27"/>
    </reaction>
</comment>
<evidence type="ECO:0000256" key="15">
    <source>
        <dbReference type="SAM" id="MobiDB-lite"/>
    </source>
</evidence>
<dbReference type="InterPro" id="IPR044600">
    <property type="entry name" value="ATL1/ATL16-like"/>
</dbReference>
<dbReference type="GO" id="GO:0016020">
    <property type="term" value="C:membrane"/>
    <property type="evidence" value="ECO:0007669"/>
    <property type="project" value="UniProtKB-SubCell"/>
</dbReference>
<keyword evidence="5" id="KW-0808">Transferase</keyword>
<reference evidence="18" key="1">
    <citation type="submission" date="2020-09" db="EMBL/GenBank/DDBJ databases">
        <title>Genome-Enabled Discovery of Anthraquinone Biosynthesis in Senna tora.</title>
        <authorList>
            <person name="Kang S.-H."/>
            <person name="Pandey R.P."/>
            <person name="Lee C.-M."/>
            <person name="Sim J.-S."/>
            <person name="Jeong J.-T."/>
            <person name="Choi B.-S."/>
            <person name="Jung M."/>
            <person name="Ginzburg D."/>
            <person name="Zhao K."/>
            <person name="Won S.Y."/>
            <person name="Oh T.-J."/>
            <person name="Yu Y."/>
            <person name="Kim N.-H."/>
            <person name="Lee O.R."/>
            <person name="Lee T.-H."/>
            <person name="Bashyal P."/>
            <person name="Kim T.-S."/>
            <person name="Lee W.-H."/>
            <person name="Kawkins C."/>
            <person name="Kim C.-K."/>
            <person name="Kim J.S."/>
            <person name="Ahn B.O."/>
            <person name="Rhee S.Y."/>
            <person name="Sohng J.K."/>
        </authorList>
    </citation>
    <scope>NUCLEOTIDE SEQUENCE</scope>
    <source>
        <tissue evidence="18">Leaf</tissue>
    </source>
</reference>
<dbReference type="SMART" id="SM00184">
    <property type="entry name" value="RING"/>
    <property type="match status" value="1"/>
</dbReference>
<evidence type="ECO:0000259" key="17">
    <source>
        <dbReference type="PROSITE" id="PS50089"/>
    </source>
</evidence>
<dbReference type="AlphaFoldDB" id="A0A834X3Y2"/>
<evidence type="ECO:0000256" key="11">
    <source>
        <dbReference type="ARBA" id="ARBA00022989"/>
    </source>
</evidence>
<proteinExistence type="inferred from homology"/>
<dbReference type="EC" id="2.3.2.27" evidence="4"/>
<evidence type="ECO:0000256" key="14">
    <source>
        <dbReference type="PROSITE-ProRule" id="PRU00175"/>
    </source>
</evidence>
<evidence type="ECO:0000313" key="18">
    <source>
        <dbReference type="EMBL" id="KAF7837798.1"/>
    </source>
</evidence>
<keyword evidence="6 16" id="KW-0812">Transmembrane</keyword>
<comment type="caution">
    <text evidence="18">The sequence shown here is derived from an EMBL/GenBank/DDBJ whole genome shotgun (WGS) entry which is preliminary data.</text>
</comment>
<dbReference type="PANTHER" id="PTHR46913:SF1">
    <property type="entry name" value="RING-H2 FINGER PROTEIN ATL16"/>
    <property type="match status" value="1"/>
</dbReference>
<evidence type="ECO:0000256" key="8">
    <source>
        <dbReference type="ARBA" id="ARBA00022771"/>
    </source>
</evidence>
<dbReference type="OrthoDB" id="8062037at2759"/>
<dbReference type="FunFam" id="3.30.40.10:FF:000187">
    <property type="entry name" value="E3 ubiquitin-protein ligase ATL6"/>
    <property type="match status" value="1"/>
</dbReference>
<keyword evidence="9" id="KW-0833">Ubl conjugation pathway</keyword>
<protein>
    <recommendedName>
        <fullName evidence="4">RING-type E3 ubiquitin transferase</fullName>
        <ecNumber evidence="4">2.3.2.27</ecNumber>
    </recommendedName>
</protein>
<dbReference type="CDD" id="cd16461">
    <property type="entry name" value="RING-H2_EL5-like"/>
    <property type="match status" value="1"/>
</dbReference>
<feature type="compositionally biased region" description="Gly residues" evidence="15">
    <location>
        <begin position="448"/>
        <end position="458"/>
    </location>
</feature>
<dbReference type="InterPro" id="IPR001841">
    <property type="entry name" value="Znf_RING"/>
</dbReference>
<evidence type="ECO:0000256" key="5">
    <source>
        <dbReference type="ARBA" id="ARBA00022679"/>
    </source>
</evidence>
<name>A0A834X3Y2_9FABA</name>
<feature type="region of interest" description="Disordered" evidence="15">
    <location>
        <begin position="162"/>
        <end position="184"/>
    </location>
</feature>
<evidence type="ECO:0000313" key="19">
    <source>
        <dbReference type="Proteomes" id="UP000634136"/>
    </source>
</evidence>
<keyword evidence="8 14" id="KW-0863">Zinc-finger</keyword>
<dbReference type="EMBL" id="JAAIUW010000003">
    <property type="protein sequence ID" value="KAF7837798.1"/>
    <property type="molecule type" value="Genomic_DNA"/>
</dbReference>
<dbReference type="Gene3D" id="3.30.40.10">
    <property type="entry name" value="Zinc/RING finger domain, C3HC4 (zinc finger)"/>
    <property type="match status" value="1"/>
</dbReference>
<gene>
    <name evidence="18" type="ORF">G2W53_006280</name>
</gene>
<evidence type="ECO:0000256" key="4">
    <source>
        <dbReference type="ARBA" id="ARBA00012483"/>
    </source>
</evidence>
<evidence type="ECO:0000256" key="1">
    <source>
        <dbReference type="ARBA" id="ARBA00000900"/>
    </source>
</evidence>
<dbReference type="Pfam" id="PF13639">
    <property type="entry name" value="zf-RING_2"/>
    <property type="match status" value="1"/>
</dbReference>
<evidence type="ECO:0000256" key="9">
    <source>
        <dbReference type="ARBA" id="ARBA00022786"/>
    </source>
</evidence>
<dbReference type="PROSITE" id="PS50089">
    <property type="entry name" value="ZF_RING_2"/>
    <property type="match status" value="1"/>
</dbReference>
<keyword evidence="7" id="KW-0479">Metal-binding</keyword>